<dbReference type="Gene3D" id="2.160.20.10">
    <property type="entry name" value="Single-stranded right-handed beta-helix, Pectin lyase-like"/>
    <property type="match status" value="1"/>
</dbReference>
<feature type="region of interest" description="Disordered" evidence="3">
    <location>
        <begin position="253"/>
        <end position="278"/>
    </location>
</feature>
<evidence type="ECO:0000256" key="1">
    <source>
        <dbReference type="ARBA" id="ARBA00023239"/>
    </source>
</evidence>
<dbReference type="EMBL" id="CP119313">
    <property type="protein sequence ID" value="WEK21291.1"/>
    <property type="molecule type" value="Genomic_DNA"/>
</dbReference>
<keyword evidence="1 2" id="KW-0456">Lyase</keyword>
<proteinExistence type="inferred from homology"/>
<dbReference type="SMART" id="SM00656">
    <property type="entry name" value="Amb_all"/>
    <property type="match status" value="1"/>
</dbReference>
<dbReference type="PANTHER" id="PTHR31683">
    <property type="entry name" value="PECTATE LYASE 18-RELATED"/>
    <property type="match status" value="1"/>
</dbReference>
<evidence type="ECO:0000313" key="6">
    <source>
        <dbReference type="Proteomes" id="UP001214530"/>
    </source>
</evidence>
<dbReference type="GO" id="GO:0030570">
    <property type="term" value="F:pectate lyase activity"/>
    <property type="evidence" value="ECO:0007669"/>
    <property type="project" value="InterPro"/>
</dbReference>
<keyword evidence="2" id="KW-0624">Polysaccharide degradation</keyword>
<reference evidence="5" key="1">
    <citation type="submission" date="2023-03" db="EMBL/GenBank/DDBJ databases">
        <title>Andean soil-derived lignocellulolytic bacterial consortium as a source of novel taxa and putative plastic-active enzymes.</title>
        <authorList>
            <person name="Diaz-Garcia L."/>
            <person name="Chuvochina M."/>
            <person name="Feuerriegel G."/>
            <person name="Bunk B."/>
            <person name="Sproer C."/>
            <person name="Streit W.R."/>
            <person name="Rodriguez L.M."/>
            <person name="Overmann J."/>
            <person name="Jimenez D.J."/>
        </authorList>
    </citation>
    <scope>NUCLEOTIDE SEQUENCE</scope>
    <source>
        <strain evidence="5">MAG 3858</strain>
    </source>
</reference>
<dbReference type="Pfam" id="PF00544">
    <property type="entry name" value="Pectate_lyase_4"/>
    <property type="match status" value="1"/>
</dbReference>
<protein>
    <submittedName>
        <fullName evidence="5">Pectate lyase</fullName>
    </submittedName>
</protein>
<dbReference type="InterPro" id="IPR002022">
    <property type="entry name" value="Pec_lyase"/>
</dbReference>
<keyword evidence="2" id="KW-0964">Secreted</keyword>
<dbReference type="PANTHER" id="PTHR31683:SF18">
    <property type="entry name" value="PECTATE LYASE 21-RELATED"/>
    <property type="match status" value="1"/>
</dbReference>
<accession>A0AAJ5WB03</accession>
<evidence type="ECO:0000256" key="3">
    <source>
        <dbReference type="SAM" id="MobiDB-lite"/>
    </source>
</evidence>
<evidence type="ECO:0000256" key="2">
    <source>
        <dbReference type="RuleBase" id="RU361173"/>
    </source>
</evidence>
<comment type="subcellular location">
    <subcellularLocation>
        <location evidence="2">Secreted</location>
    </subcellularLocation>
</comment>
<dbReference type="Proteomes" id="UP001214530">
    <property type="component" value="Chromosome"/>
</dbReference>
<dbReference type="GO" id="GO:0005576">
    <property type="term" value="C:extracellular region"/>
    <property type="evidence" value="ECO:0007669"/>
    <property type="project" value="UniProtKB-SubCell"/>
</dbReference>
<name>A0AAJ5WB03_9SPHI</name>
<feature type="compositionally biased region" description="Pro residues" evidence="3">
    <location>
        <begin position="262"/>
        <end position="273"/>
    </location>
</feature>
<dbReference type="AlphaFoldDB" id="A0AAJ5WB03"/>
<evidence type="ECO:0000313" key="5">
    <source>
        <dbReference type="EMBL" id="WEK21291.1"/>
    </source>
</evidence>
<keyword evidence="2" id="KW-0119">Carbohydrate metabolism</keyword>
<evidence type="ECO:0000259" key="4">
    <source>
        <dbReference type="SMART" id="SM00656"/>
    </source>
</evidence>
<dbReference type="GO" id="GO:0000272">
    <property type="term" value="P:polysaccharide catabolic process"/>
    <property type="evidence" value="ECO:0007669"/>
    <property type="project" value="UniProtKB-KW"/>
</dbReference>
<dbReference type="InterPro" id="IPR045032">
    <property type="entry name" value="PEL"/>
</dbReference>
<feature type="domain" description="Pectate lyase" evidence="4">
    <location>
        <begin position="303"/>
        <end position="519"/>
    </location>
</feature>
<comment type="similarity">
    <text evidence="2">Belongs to the polysaccharide lyase 1 family.</text>
</comment>
<dbReference type="InterPro" id="IPR012334">
    <property type="entry name" value="Pectin_lyas_fold"/>
</dbReference>
<organism evidence="5 6">
    <name type="scientific">Candidatus Pedobacter colombiensis</name>
    <dbReference type="NCBI Taxonomy" id="3121371"/>
    <lineage>
        <taxon>Bacteria</taxon>
        <taxon>Pseudomonadati</taxon>
        <taxon>Bacteroidota</taxon>
        <taxon>Sphingobacteriia</taxon>
        <taxon>Sphingobacteriales</taxon>
        <taxon>Sphingobacteriaceae</taxon>
        <taxon>Pedobacter</taxon>
    </lineage>
</organism>
<dbReference type="InterPro" id="IPR011050">
    <property type="entry name" value="Pectin_lyase_fold/virulence"/>
</dbReference>
<dbReference type="SUPFAM" id="SSF51126">
    <property type="entry name" value="Pectin lyase-like"/>
    <property type="match status" value="1"/>
</dbReference>
<sequence>MERLRKKLTSVLMFGILLSTILMFSQCKKDAPAVPDNLSGSNNIENTTGAVSSTTATSIDVSGATSEGGFAYAVYRDFGTTGDSNAQPTISKLRVFEDGKELGAAHSKHADISSIGKGKFSHWGNGLIFSASDNTDPRKNGRKYTFTTGGTPTEISPVVPSTETALDLSALSAEGGFAYVLYRDFGTTGDSNAQPSISTLRIFEDGKELGAAHSKHADISSIGKGKFSHWGNSLIFSASDNTNPKTNGRKYTFTTGSAPTNPTTPPVTPPETVTPPTTGGGSGVVATGLIGYAAVNGTTTGGKGGSEITVSTLQALKSAVGSDGPKIIYVSGAIKGAGDDPIYVKSNKSIIGLSGASVEGASFMVYTVSNIIVQNLKIKNYVTNAGIQIKEGAHHIWVDHCEFSADRNHGWEYYGKDISITRYSDYVTVSWNKFSNNNLSVLISAGINAEIASQDIGKLHVTLHHNFWNNISEREPTMNYGSVHLFNNYHLNNSGYSISARAGGNVRTDNEYFENCVKPISTNLAGDPPGYISGSETNLYVKSGKNDITTPLANWTPTYEYKSALNAAADVPSIVTKGAGATL</sequence>
<gene>
    <name evidence="5" type="ORF">P0Y49_09065</name>
</gene>